<dbReference type="AlphaFoldDB" id="A0A1X7HC19"/>
<sequence length="33" mass="3686">MTNKKAGKKSKGGLATELRYSVYYIEGVSPFFD</sequence>
<accession>A0A1X7HC19</accession>
<proteinExistence type="predicted"/>
<reference evidence="1 2" key="1">
    <citation type="submission" date="2017-04" db="EMBL/GenBank/DDBJ databases">
        <authorList>
            <person name="Afonso C.L."/>
            <person name="Miller P.J."/>
            <person name="Scott M.A."/>
            <person name="Spackman E."/>
            <person name="Goraichik I."/>
            <person name="Dimitrov K.M."/>
            <person name="Suarez D.L."/>
            <person name="Swayne D.E."/>
        </authorList>
    </citation>
    <scope>NUCLEOTIDE SEQUENCE [LARGE SCALE GENOMIC DNA]</scope>
    <source>
        <strain evidence="1 2">N3/975</strain>
    </source>
</reference>
<gene>
    <name evidence="1" type="ORF">SAMN05661091_2437</name>
</gene>
<evidence type="ECO:0000313" key="1">
    <source>
        <dbReference type="EMBL" id="SMF83686.1"/>
    </source>
</evidence>
<dbReference type="EMBL" id="LT840184">
    <property type="protein sequence ID" value="SMF83686.1"/>
    <property type="molecule type" value="Genomic_DNA"/>
</dbReference>
<dbReference type="STRING" id="1313296.SAMN05661091_2437"/>
<dbReference type="Proteomes" id="UP000192940">
    <property type="component" value="Chromosome I"/>
</dbReference>
<organism evidence="1 2">
    <name type="scientific">Paenibacillus uliginis N3/975</name>
    <dbReference type="NCBI Taxonomy" id="1313296"/>
    <lineage>
        <taxon>Bacteria</taxon>
        <taxon>Bacillati</taxon>
        <taxon>Bacillota</taxon>
        <taxon>Bacilli</taxon>
        <taxon>Bacillales</taxon>
        <taxon>Paenibacillaceae</taxon>
        <taxon>Paenibacillus</taxon>
    </lineage>
</organism>
<protein>
    <submittedName>
        <fullName evidence="1">Uncharacterized protein</fullName>
    </submittedName>
</protein>
<name>A0A1X7HC19_9BACL</name>
<evidence type="ECO:0000313" key="2">
    <source>
        <dbReference type="Proteomes" id="UP000192940"/>
    </source>
</evidence>
<keyword evidence="2" id="KW-1185">Reference proteome</keyword>